<dbReference type="InterPro" id="IPR050829">
    <property type="entry name" value="CorA_MIT"/>
</dbReference>
<proteinExistence type="inferred from homology"/>
<feature type="transmembrane region" description="Helical" evidence="6">
    <location>
        <begin position="376"/>
        <end position="396"/>
    </location>
</feature>
<dbReference type="Pfam" id="PF01544">
    <property type="entry name" value="CorA"/>
    <property type="match status" value="1"/>
</dbReference>
<comment type="similarity">
    <text evidence="2">Belongs to the CorA metal ion transporter (MIT) (TC 1.A.35) family.</text>
</comment>
<dbReference type="HOGENOM" id="CLU_007127_5_0_5"/>
<dbReference type="PATRIC" id="fig|1150469.3.peg.513"/>
<dbReference type="EMBL" id="HE663493">
    <property type="protein sequence ID" value="CCG07062.1"/>
    <property type="molecule type" value="Genomic_DNA"/>
</dbReference>
<dbReference type="Proteomes" id="UP000033220">
    <property type="component" value="Chromosome DSM 122"/>
</dbReference>
<evidence type="ECO:0000256" key="1">
    <source>
        <dbReference type="ARBA" id="ARBA00004141"/>
    </source>
</evidence>
<dbReference type="GO" id="GO:0015099">
    <property type="term" value="F:nickel cation transmembrane transporter activity"/>
    <property type="evidence" value="ECO:0007669"/>
    <property type="project" value="TreeGrafter"/>
</dbReference>
<dbReference type="PANTHER" id="PTHR47685:SF1">
    <property type="entry name" value="MAGNESIUM TRANSPORT PROTEIN CORA"/>
    <property type="match status" value="1"/>
</dbReference>
<evidence type="ECO:0000256" key="5">
    <source>
        <dbReference type="ARBA" id="ARBA00023136"/>
    </source>
</evidence>
<dbReference type="SUPFAM" id="SSF144083">
    <property type="entry name" value="Magnesium transport protein CorA, transmembrane region"/>
    <property type="match status" value="1"/>
</dbReference>
<dbReference type="InterPro" id="IPR045861">
    <property type="entry name" value="CorA_cytoplasmic_dom"/>
</dbReference>
<reference evidence="7 8" key="1">
    <citation type="submission" date="2012-02" db="EMBL/GenBank/DDBJ databases">
        <title>Shotgun genome sequence of Phaeospirillum photometricum DSM 122.</title>
        <authorList>
            <person name="Duquesne K."/>
            <person name="Sturgis J."/>
        </authorList>
    </citation>
    <scope>NUCLEOTIDE SEQUENCE [LARGE SCALE GENOMIC DNA]</scope>
    <source>
        <strain evidence="8">DSM122</strain>
    </source>
</reference>
<dbReference type="GO" id="GO:0015095">
    <property type="term" value="F:magnesium ion transmembrane transporter activity"/>
    <property type="evidence" value="ECO:0007669"/>
    <property type="project" value="TreeGrafter"/>
</dbReference>
<dbReference type="SUPFAM" id="SSF158791">
    <property type="entry name" value="MgtE N-terminal domain-like"/>
    <property type="match status" value="1"/>
</dbReference>
<keyword evidence="8" id="KW-1185">Reference proteome</keyword>
<accession>H6SNZ0</accession>
<protein>
    <submittedName>
        <fullName evidence="7">Mg2+ and Co2+ transporters</fullName>
    </submittedName>
</protein>
<evidence type="ECO:0000313" key="8">
    <source>
        <dbReference type="Proteomes" id="UP000033220"/>
    </source>
</evidence>
<keyword evidence="5 6" id="KW-0472">Membrane</keyword>
<keyword evidence="4 6" id="KW-1133">Transmembrane helix</keyword>
<dbReference type="GO" id="GO:0016020">
    <property type="term" value="C:membrane"/>
    <property type="evidence" value="ECO:0007669"/>
    <property type="project" value="UniProtKB-SubCell"/>
</dbReference>
<dbReference type="AlphaFoldDB" id="H6SNZ0"/>
<organism evidence="7 8">
    <name type="scientific">Pararhodospirillum photometricum DSM 122</name>
    <dbReference type="NCBI Taxonomy" id="1150469"/>
    <lineage>
        <taxon>Bacteria</taxon>
        <taxon>Pseudomonadati</taxon>
        <taxon>Pseudomonadota</taxon>
        <taxon>Alphaproteobacteria</taxon>
        <taxon>Rhodospirillales</taxon>
        <taxon>Rhodospirillaceae</taxon>
        <taxon>Pararhodospirillum</taxon>
    </lineage>
</organism>
<evidence type="ECO:0000256" key="4">
    <source>
        <dbReference type="ARBA" id="ARBA00022989"/>
    </source>
</evidence>
<dbReference type="STRING" id="1150469.RSPPHO_00436"/>
<evidence type="ECO:0000256" key="6">
    <source>
        <dbReference type="SAM" id="Phobius"/>
    </source>
</evidence>
<sequence>MREGSGRTPMPLHTITDMLNRQKIVENMVRTQGMRRHELVTAVVQKQHTAEVQATLGRLSAAEIGELLESLSAEDAQRLWDLVGEAREDDILWEVSTDLARQLAGSREPRFRQGQVCAYEIKNGRMHVVTITSSRDLENLKPIWIDLLGVSDSERGWIARRYGLELPNPDKLTDLEVSARYYEEEKDEIHLHSNFLLDREGTSRSVPVAFVVHKGILFAVRNEELPVFRLQRLRMRNHPGEISDCMDLMLALYAADVEYSADSLEDTYATLRQVSQQVLSEKVSDEAAASILSAIAEEEDLNSRIRGNMLDTQRAVSFLMRGRFLSPIQLEDAREIIRDIESLNTHTAFLFEKINFLMDATVGFINVNQNKRVSQLTVAGVIFMPLNVLASIGGMSEFSMMTHSVPWPVAYSALILGMILLGWGTYVAVRFYEKRRQRREAQDRVRSE</sequence>
<name>H6SNZ0_PARPM</name>
<dbReference type="GO" id="GO:0015087">
    <property type="term" value="F:cobalt ion transmembrane transporter activity"/>
    <property type="evidence" value="ECO:0007669"/>
    <property type="project" value="TreeGrafter"/>
</dbReference>
<dbReference type="KEGG" id="rpm:RSPPHO_00436"/>
<comment type="subcellular location">
    <subcellularLocation>
        <location evidence="1">Membrane</location>
        <topology evidence="1">Multi-pass membrane protein</topology>
    </subcellularLocation>
</comment>
<feature type="transmembrane region" description="Helical" evidence="6">
    <location>
        <begin position="408"/>
        <end position="429"/>
    </location>
</feature>
<keyword evidence="3 6" id="KW-0812">Transmembrane</keyword>
<dbReference type="eggNOG" id="COG0598">
    <property type="taxonomic scope" value="Bacteria"/>
</dbReference>
<dbReference type="InterPro" id="IPR045863">
    <property type="entry name" value="CorA_TM1_TM2"/>
</dbReference>
<dbReference type="PANTHER" id="PTHR47685">
    <property type="entry name" value="MAGNESIUM TRANSPORT PROTEIN CORA"/>
    <property type="match status" value="1"/>
</dbReference>
<dbReference type="SUPFAM" id="SSF143865">
    <property type="entry name" value="CorA soluble domain-like"/>
    <property type="match status" value="1"/>
</dbReference>
<evidence type="ECO:0000256" key="2">
    <source>
        <dbReference type="ARBA" id="ARBA00009765"/>
    </source>
</evidence>
<dbReference type="CDD" id="cd12835">
    <property type="entry name" value="EcCorA-like_1"/>
    <property type="match status" value="1"/>
</dbReference>
<gene>
    <name evidence="7" type="ORF">RSPPHO_00436</name>
</gene>
<evidence type="ECO:0000313" key="7">
    <source>
        <dbReference type="EMBL" id="CCG07062.1"/>
    </source>
</evidence>
<dbReference type="Gene3D" id="1.20.58.340">
    <property type="entry name" value="Magnesium transport protein CorA, transmembrane region"/>
    <property type="match status" value="1"/>
</dbReference>
<dbReference type="InterPro" id="IPR002523">
    <property type="entry name" value="MgTranspt_CorA/ZnTranspt_ZntB"/>
</dbReference>
<evidence type="ECO:0000256" key="3">
    <source>
        <dbReference type="ARBA" id="ARBA00022692"/>
    </source>
</evidence>